<accession>A0A6C0JZM1</accession>
<evidence type="ECO:0000313" key="2">
    <source>
        <dbReference type="EMBL" id="QHU11245.1"/>
    </source>
</evidence>
<dbReference type="AlphaFoldDB" id="A0A6C0JZM1"/>
<feature type="compositionally biased region" description="Basic residues" evidence="1">
    <location>
        <begin position="101"/>
        <end position="118"/>
    </location>
</feature>
<sequence>MANISNTEYNEFLTFALRLYGYEKQRNELEQQISTLNNLLSEQLDSRTGKEFQQLDATIHKRIREDVRAEAAKRARKAARDEKELLERDATHEKYTGIGGSKKRRSRKQRKTKRRARR</sequence>
<dbReference type="EMBL" id="MN740780">
    <property type="protein sequence ID" value="QHU11245.1"/>
    <property type="molecule type" value="Genomic_DNA"/>
</dbReference>
<proteinExistence type="predicted"/>
<reference evidence="2" key="1">
    <citation type="journal article" date="2020" name="Nature">
        <title>Giant virus diversity and host interactions through global metagenomics.</title>
        <authorList>
            <person name="Schulz F."/>
            <person name="Roux S."/>
            <person name="Paez-Espino D."/>
            <person name="Jungbluth S."/>
            <person name="Walsh D.A."/>
            <person name="Denef V.J."/>
            <person name="McMahon K.D."/>
            <person name="Konstantinidis K.T."/>
            <person name="Eloe-Fadrosh E.A."/>
            <person name="Kyrpides N.C."/>
            <person name="Woyke T."/>
        </authorList>
    </citation>
    <scope>NUCLEOTIDE SEQUENCE</scope>
    <source>
        <strain evidence="2">GVMAG-S-1101165-84</strain>
    </source>
</reference>
<organism evidence="2">
    <name type="scientific">viral metagenome</name>
    <dbReference type="NCBI Taxonomy" id="1070528"/>
    <lineage>
        <taxon>unclassified sequences</taxon>
        <taxon>metagenomes</taxon>
        <taxon>organismal metagenomes</taxon>
    </lineage>
</organism>
<protein>
    <submittedName>
        <fullName evidence="2">Uncharacterized protein</fullName>
    </submittedName>
</protein>
<name>A0A6C0JZM1_9ZZZZ</name>
<feature type="compositionally biased region" description="Basic and acidic residues" evidence="1">
    <location>
        <begin position="74"/>
        <end position="95"/>
    </location>
</feature>
<feature type="region of interest" description="Disordered" evidence="1">
    <location>
        <begin position="74"/>
        <end position="118"/>
    </location>
</feature>
<evidence type="ECO:0000256" key="1">
    <source>
        <dbReference type="SAM" id="MobiDB-lite"/>
    </source>
</evidence>